<accession>A0A1G1XSC7</accession>
<dbReference type="Pfam" id="PF14014">
    <property type="entry name" value="DUF4230"/>
    <property type="match status" value="1"/>
</dbReference>
<evidence type="ECO:0000313" key="3">
    <source>
        <dbReference type="Proteomes" id="UP000176498"/>
    </source>
</evidence>
<dbReference type="AlphaFoldDB" id="A0A1G1XSC7"/>
<sequence>MKKHFFFISWLIVLIIGLGLGYLIFRPQPTSPKTDSLVIYNRLQSQGFLVTQSNVSEQKITIDNTSGDWLKDFLLGQTIEASGFMKTSLGVDLQKLQPEDIIVADKQIIINLPPVEIQSVEILWNIFLQNKQGILKRLFNNEDGYNEAFSQLKETARQAAMSEDNIKQAQESTIKEITRLVNLIEGEKEVVVKFK</sequence>
<name>A0A1G1XSC7_9BACT</name>
<comment type="caution">
    <text evidence="2">The sequence shown here is derived from an EMBL/GenBank/DDBJ whole genome shotgun (WGS) entry which is preliminary data.</text>
</comment>
<dbReference type="EMBL" id="MHHZ01000003">
    <property type="protein sequence ID" value="OGY42526.1"/>
    <property type="molecule type" value="Genomic_DNA"/>
</dbReference>
<evidence type="ECO:0008006" key="4">
    <source>
        <dbReference type="Google" id="ProtNLM"/>
    </source>
</evidence>
<keyword evidence="1" id="KW-1133">Transmembrane helix</keyword>
<gene>
    <name evidence="2" type="ORF">A2Y82_04140</name>
</gene>
<feature type="transmembrane region" description="Helical" evidence="1">
    <location>
        <begin position="6"/>
        <end position="25"/>
    </location>
</feature>
<dbReference type="Proteomes" id="UP000176498">
    <property type="component" value="Unassembled WGS sequence"/>
</dbReference>
<evidence type="ECO:0000313" key="2">
    <source>
        <dbReference type="EMBL" id="OGY42526.1"/>
    </source>
</evidence>
<keyword evidence="1" id="KW-0812">Transmembrane</keyword>
<protein>
    <recommendedName>
        <fullName evidence="4">DUF4230 domain-containing protein</fullName>
    </recommendedName>
</protein>
<evidence type="ECO:0000256" key="1">
    <source>
        <dbReference type="SAM" id="Phobius"/>
    </source>
</evidence>
<reference evidence="2 3" key="1">
    <citation type="journal article" date="2016" name="Nat. Commun.">
        <title>Thousands of microbial genomes shed light on interconnected biogeochemical processes in an aquifer system.</title>
        <authorList>
            <person name="Anantharaman K."/>
            <person name="Brown C.T."/>
            <person name="Hug L.A."/>
            <person name="Sharon I."/>
            <person name="Castelle C.J."/>
            <person name="Probst A.J."/>
            <person name="Thomas B.C."/>
            <person name="Singh A."/>
            <person name="Wilkins M.J."/>
            <person name="Karaoz U."/>
            <person name="Brodie E.L."/>
            <person name="Williams K.H."/>
            <person name="Hubbard S.S."/>
            <person name="Banfield J.F."/>
        </authorList>
    </citation>
    <scope>NUCLEOTIDE SEQUENCE [LARGE SCALE GENOMIC DNA]</scope>
</reference>
<dbReference type="InterPro" id="IPR025324">
    <property type="entry name" value="DUF4230"/>
</dbReference>
<proteinExistence type="predicted"/>
<organism evidence="2 3">
    <name type="scientific">Candidatus Buchananbacteria bacterium RBG_13_36_9</name>
    <dbReference type="NCBI Taxonomy" id="1797530"/>
    <lineage>
        <taxon>Bacteria</taxon>
        <taxon>Candidatus Buchananiibacteriota</taxon>
    </lineage>
</organism>
<keyword evidence="1" id="KW-0472">Membrane</keyword>